<dbReference type="SMART" id="SM00388">
    <property type="entry name" value="HisKA"/>
    <property type="match status" value="1"/>
</dbReference>
<dbReference type="SMART" id="SM00091">
    <property type="entry name" value="PAS"/>
    <property type="match status" value="6"/>
</dbReference>
<dbReference type="SUPFAM" id="SSF55874">
    <property type="entry name" value="ATPase domain of HSP90 chaperone/DNA topoisomerase II/histidine kinase"/>
    <property type="match status" value="1"/>
</dbReference>
<dbReference type="InterPro" id="IPR036890">
    <property type="entry name" value="HATPase_C_sf"/>
</dbReference>
<evidence type="ECO:0000256" key="2">
    <source>
        <dbReference type="ARBA" id="ARBA00012438"/>
    </source>
</evidence>
<accession>A0A7Y9T2V8</accession>
<evidence type="ECO:0000256" key="5">
    <source>
        <dbReference type="ARBA" id="ARBA00022777"/>
    </source>
</evidence>
<evidence type="ECO:0000313" key="9">
    <source>
        <dbReference type="EMBL" id="NYF49769.1"/>
    </source>
</evidence>
<dbReference type="AlphaFoldDB" id="A0A7Y9T2V8"/>
<gene>
    <name evidence="9" type="ORF">HDF12_000134</name>
</gene>
<dbReference type="NCBIfam" id="TIGR00229">
    <property type="entry name" value="sensory_box"/>
    <property type="match status" value="3"/>
</dbReference>
<dbReference type="SMART" id="SM00086">
    <property type="entry name" value="PAC"/>
    <property type="match status" value="2"/>
</dbReference>
<feature type="domain" description="PAC" evidence="8">
    <location>
        <begin position="577"/>
        <end position="630"/>
    </location>
</feature>
<dbReference type="GO" id="GO:0000155">
    <property type="term" value="F:phosphorelay sensor kinase activity"/>
    <property type="evidence" value="ECO:0007669"/>
    <property type="project" value="InterPro"/>
</dbReference>
<evidence type="ECO:0000256" key="4">
    <source>
        <dbReference type="ARBA" id="ARBA00022679"/>
    </source>
</evidence>
<evidence type="ECO:0000259" key="6">
    <source>
        <dbReference type="PROSITE" id="PS50109"/>
    </source>
</evidence>
<keyword evidence="5" id="KW-0418">Kinase</keyword>
<dbReference type="InterPro" id="IPR000700">
    <property type="entry name" value="PAS-assoc_C"/>
</dbReference>
<dbReference type="FunFam" id="3.30.450.20:FF:000099">
    <property type="entry name" value="Sensory box sensor histidine kinase"/>
    <property type="match status" value="1"/>
</dbReference>
<dbReference type="Gene3D" id="3.30.565.10">
    <property type="entry name" value="Histidine kinase-like ATPase, C-terminal domain"/>
    <property type="match status" value="1"/>
</dbReference>
<feature type="domain" description="Histidine kinase" evidence="6">
    <location>
        <begin position="776"/>
        <end position="996"/>
    </location>
</feature>
<dbReference type="InterPro" id="IPR035965">
    <property type="entry name" value="PAS-like_dom_sf"/>
</dbReference>
<dbReference type="SUPFAM" id="SSF47384">
    <property type="entry name" value="Homodimeric domain of signal transducing histidine kinase"/>
    <property type="match status" value="1"/>
</dbReference>
<evidence type="ECO:0000256" key="1">
    <source>
        <dbReference type="ARBA" id="ARBA00000085"/>
    </source>
</evidence>
<evidence type="ECO:0000256" key="3">
    <source>
        <dbReference type="ARBA" id="ARBA00022553"/>
    </source>
</evidence>
<proteinExistence type="predicted"/>
<evidence type="ECO:0000313" key="10">
    <source>
        <dbReference type="Proteomes" id="UP000534186"/>
    </source>
</evidence>
<dbReference type="InterPro" id="IPR003594">
    <property type="entry name" value="HATPase_dom"/>
</dbReference>
<dbReference type="InterPro" id="IPR001610">
    <property type="entry name" value="PAC"/>
</dbReference>
<comment type="caution">
    <text evidence="9">The sequence shown here is derived from an EMBL/GenBank/DDBJ whole genome shotgun (WGS) entry which is preliminary data.</text>
</comment>
<keyword evidence="3" id="KW-0597">Phosphoprotein</keyword>
<feature type="domain" description="PAS" evidence="7">
    <location>
        <begin position="638"/>
        <end position="684"/>
    </location>
</feature>
<dbReference type="Gene3D" id="3.30.450.20">
    <property type="entry name" value="PAS domain"/>
    <property type="match status" value="6"/>
</dbReference>
<dbReference type="InterPro" id="IPR036097">
    <property type="entry name" value="HisK_dim/P_sf"/>
</dbReference>
<sequence length="1003" mass="112731">MSDSIVSKAPVTLNRRAQFRRESDAENDNLARLVAQLPEAILCFNHNWIVTYANAEAVRVSRIQPSDINSKSHWQLFPETVGTALERTYRTVMQTRLPQHIEHFYAPFDVWVDVHILPTDEGVALYYRDVTDRKRAEGLRDSAVRQLRQIFDASPDSIVCIDRNWNCTFANRAALDILKTDTLIGENLWERFPSNQKEPFRSHYRTTMDRRIATEFEAYYPAPLDIWFRVSARPFEDGIIIFSSDITDRKGAELLRDAAARQLRQVLETTTDAVVSLNRDWNFTFLNRRARKLLSPIGELLGKNLWKEFPAAAEPGSDFRYHYHRAMEEGIPGEFEAYYPEPFNLWLSVQCRPYDDGMVLFFRDVTARHQSDQVLKRQQDLLASVQQTARAATWDVDYATGKATYGAGSYPVFGHPLAEIPDARSFKKFLLPKYLPTIASAVQAAVETGQMIVVECQIQAADGRILWIENRGQIVSVAGKPVSLCGLSIDITDRKKSEEALVTSEARYRVLADLNPQAIWMGAPDGSITYANQGFLDYIGLTIETLGGHNWLNAFDPEDRQRVTEAWTHSVATGAEYDIEARLLRARDGSARWWWLRAQAVRDESGQILHWLGVAIDIDDRKRFAETLQQRQEETERQRSELESIYQTAPVGLALFDAATLRYLRINDRQVEIIGLPREKILGQVITDVVAIPGLKELLQTAASGRPVRSHLLHGELPGRPGEQRSFNVSYSPVFAADGSVEAIAAVVLEVTLQKKAEAALIQSEKLAAVGRLASSISHEINNPLEAITNLLYLINLSADLPENTREYLHTAQSELSRVCQIATQTLRFHRQAVRATHVSAADLVNAVLNLYQGRLANSHIKVEASYKTSTTVLCFENDIRQVLNNLIANAIDAMRGNGGRLIVRAHDATDCSSDSQPPRQGIRITIADTGHGMSPAVKARLFEPFYTTKDLNGTGLGLWISAGIVTRHQGRLTYRSSEHPIHHGTIFSLFLPLAEVDATIPT</sequence>
<feature type="domain" description="PAS" evidence="7">
    <location>
        <begin position="504"/>
        <end position="574"/>
    </location>
</feature>
<dbReference type="InterPro" id="IPR013655">
    <property type="entry name" value="PAS_fold_3"/>
</dbReference>
<dbReference type="PROSITE" id="PS50109">
    <property type="entry name" value="HIS_KIN"/>
    <property type="match status" value="1"/>
</dbReference>
<dbReference type="InterPro" id="IPR013656">
    <property type="entry name" value="PAS_4"/>
</dbReference>
<dbReference type="Pfam" id="PF08448">
    <property type="entry name" value="PAS_4"/>
    <property type="match status" value="4"/>
</dbReference>
<reference evidence="9 10" key="1">
    <citation type="submission" date="2020-07" db="EMBL/GenBank/DDBJ databases">
        <title>Genomic Encyclopedia of Type Strains, Phase IV (KMG-V): Genome sequencing to study the core and pangenomes of soil and plant-associated prokaryotes.</title>
        <authorList>
            <person name="Whitman W."/>
        </authorList>
    </citation>
    <scope>NUCLEOTIDE SEQUENCE [LARGE SCALE GENOMIC DNA]</scope>
    <source>
        <strain evidence="9 10">M8UP30</strain>
    </source>
</reference>
<dbReference type="Pfam" id="PF00512">
    <property type="entry name" value="HisKA"/>
    <property type="match status" value="1"/>
</dbReference>
<dbReference type="InterPro" id="IPR000014">
    <property type="entry name" value="PAS"/>
</dbReference>
<evidence type="ECO:0000259" key="8">
    <source>
        <dbReference type="PROSITE" id="PS50113"/>
    </source>
</evidence>
<dbReference type="InterPro" id="IPR052162">
    <property type="entry name" value="Sensor_kinase/Photoreceptor"/>
</dbReference>
<dbReference type="Proteomes" id="UP000534186">
    <property type="component" value="Unassembled WGS sequence"/>
</dbReference>
<dbReference type="InterPro" id="IPR004358">
    <property type="entry name" value="Sig_transdc_His_kin-like_C"/>
</dbReference>
<comment type="catalytic activity">
    <reaction evidence="1">
        <text>ATP + protein L-histidine = ADP + protein N-phospho-L-histidine.</text>
        <dbReference type="EC" id="2.7.13.3"/>
    </reaction>
</comment>
<keyword evidence="4" id="KW-0808">Transferase</keyword>
<dbReference type="CDD" id="cd00082">
    <property type="entry name" value="HisKA"/>
    <property type="match status" value="1"/>
</dbReference>
<feature type="domain" description="PAC" evidence="8">
    <location>
        <begin position="452"/>
        <end position="503"/>
    </location>
</feature>
<evidence type="ECO:0000259" key="7">
    <source>
        <dbReference type="PROSITE" id="PS50112"/>
    </source>
</evidence>
<dbReference type="InterPro" id="IPR005467">
    <property type="entry name" value="His_kinase_dom"/>
</dbReference>
<dbReference type="Pfam" id="PF02518">
    <property type="entry name" value="HATPase_c"/>
    <property type="match status" value="1"/>
</dbReference>
<protein>
    <recommendedName>
        <fullName evidence="2">histidine kinase</fullName>
        <ecNumber evidence="2">2.7.13.3</ecNumber>
    </recommendedName>
</protein>
<dbReference type="Gene3D" id="1.10.287.130">
    <property type="match status" value="1"/>
</dbReference>
<dbReference type="SUPFAM" id="SSF55785">
    <property type="entry name" value="PYP-like sensor domain (PAS domain)"/>
    <property type="match status" value="6"/>
</dbReference>
<dbReference type="InterPro" id="IPR003661">
    <property type="entry name" value="HisK_dim/P_dom"/>
</dbReference>
<dbReference type="PRINTS" id="PR00344">
    <property type="entry name" value="BCTRLSENSOR"/>
</dbReference>
<dbReference type="PROSITE" id="PS50113">
    <property type="entry name" value="PAC"/>
    <property type="match status" value="3"/>
</dbReference>
<dbReference type="PROSITE" id="PS50112">
    <property type="entry name" value="PAS"/>
    <property type="match status" value="2"/>
</dbReference>
<name>A0A7Y9T2V8_9BACT</name>
<feature type="domain" description="PAC" evidence="8">
    <location>
        <begin position="706"/>
        <end position="763"/>
    </location>
</feature>
<dbReference type="PANTHER" id="PTHR43304">
    <property type="entry name" value="PHYTOCHROME-LIKE PROTEIN CPH1"/>
    <property type="match status" value="1"/>
</dbReference>
<dbReference type="PANTHER" id="PTHR43304:SF1">
    <property type="entry name" value="PAC DOMAIN-CONTAINING PROTEIN"/>
    <property type="match status" value="1"/>
</dbReference>
<dbReference type="EC" id="2.7.13.3" evidence="2"/>
<dbReference type="EMBL" id="JACCCV010000001">
    <property type="protein sequence ID" value="NYF49769.1"/>
    <property type="molecule type" value="Genomic_DNA"/>
</dbReference>
<dbReference type="CDD" id="cd00075">
    <property type="entry name" value="HATPase"/>
    <property type="match status" value="1"/>
</dbReference>
<organism evidence="9 10">
    <name type="scientific">Tunturiibacter lichenicola</name>
    <dbReference type="NCBI Taxonomy" id="2051959"/>
    <lineage>
        <taxon>Bacteria</taxon>
        <taxon>Pseudomonadati</taxon>
        <taxon>Acidobacteriota</taxon>
        <taxon>Terriglobia</taxon>
        <taxon>Terriglobales</taxon>
        <taxon>Acidobacteriaceae</taxon>
        <taxon>Tunturiibacter</taxon>
    </lineage>
</organism>
<dbReference type="SMART" id="SM00387">
    <property type="entry name" value="HATPase_c"/>
    <property type="match status" value="1"/>
</dbReference>
<dbReference type="CDD" id="cd00130">
    <property type="entry name" value="PAS"/>
    <property type="match status" value="3"/>
</dbReference>
<dbReference type="Pfam" id="PF08447">
    <property type="entry name" value="PAS_3"/>
    <property type="match status" value="2"/>
</dbReference>